<dbReference type="Proteomes" id="UP000326837">
    <property type="component" value="Chromosome"/>
</dbReference>
<reference evidence="4" key="1">
    <citation type="submission" date="2019-10" db="EMBL/GenBank/DDBJ databases">
        <title>Lacipirellula parvula gen. nov., sp. nov., representing a lineage of planctomycetes widespread in freshwater anoxic habitats, and description of the family Lacipirellulaceae.</title>
        <authorList>
            <person name="Dedysh S.N."/>
            <person name="Kulichevskaya I.S."/>
            <person name="Beletsky A.V."/>
            <person name="Rakitin A.L."/>
            <person name="Mardanov A.V."/>
            <person name="Ivanova A.A."/>
            <person name="Saltykova V.X."/>
            <person name="Rijpstra W.I.C."/>
            <person name="Sinninghe Damste J.S."/>
            <person name="Ravin N.V."/>
        </authorList>
    </citation>
    <scope>NUCLEOTIDE SEQUENCE [LARGE SCALE GENOMIC DNA]</scope>
    <source>
        <strain evidence="4">PX69</strain>
    </source>
</reference>
<feature type="compositionally biased region" description="Low complexity" evidence="1">
    <location>
        <begin position="231"/>
        <end position="259"/>
    </location>
</feature>
<dbReference type="Pfam" id="PF11984">
    <property type="entry name" value="DUF3485"/>
    <property type="match status" value="1"/>
</dbReference>
<evidence type="ECO:0000313" key="4">
    <source>
        <dbReference type="Proteomes" id="UP000326837"/>
    </source>
</evidence>
<dbReference type="RefSeq" id="WP_152097178.1">
    <property type="nucleotide sequence ID" value="NZ_AP021861.1"/>
</dbReference>
<evidence type="ECO:0000313" key="3">
    <source>
        <dbReference type="EMBL" id="BBO30937.1"/>
    </source>
</evidence>
<accession>A0A5K7X554</accession>
<protein>
    <recommendedName>
        <fullName evidence="2">Methanolan biosynthesis EpsI domain-containing protein</fullName>
    </recommendedName>
</protein>
<dbReference type="AlphaFoldDB" id="A0A5K7X554"/>
<dbReference type="InterPro" id="IPR014263">
    <property type="entry name" value="Methanolan_biosynth_EpsI"/>
</dbReference>
<evidence type="ECO:0000256" key="1">
    <source>
        <dbReference type="SAM" id="MobiDB-lite"/>
    </source>
</evidence>
<name>A0A5K7X554_9BACT</name>
<proteinExistence type="predicted"/>
<gene>
    <name evidence="3" type="ORF">PLANPX_0549</name>
</gene>
<feature type="region of interest" description="Disordered" evidence="1">
    <location>
        <begin position="226"/>
        <end position="259"/>
    </location>
</feature>
<dbReference type="KEGG" id="lpav:PLANPX_0549"/>
<organism evidence="3 4">
    <name type="scientific">Lacipirellula parvula</name>
    <dbReference type="NCBI Taxonomy" id="2650471"/>
    <lineage>
        <taxon>Bacteria</taxon>
        <taxon>Pseudomonadati</taxon>
        <taxon>Planctomycetota</taxon>
        <taxon>Planctomycetia</taxon>
        <taxon>Pirellulales</taxon>
        <taxon>Lacipirellulaceae</taxon>
        <taxon>Lacipirellula</taxon>
    </lineage>
</organism>
<keyword evidence="4" id="KW-1185">Reference proteome</keyword>
<dbReference type="EMBL" id="AP021861">
    <property type="protein sequence ID" value="BBO30937.1"/>
    <property type="molecule type" value="Genomic_DNA"/>
</dbReference>
<sequence length="259" mass="28035">MTRLYVPVAVAVVLILSMTAWESVYSDRWNGSSISDEQFHQKFASLPKKVGPWVGVDKPVPEETLKTAGAVSHISRLYKNEETGEEVDLWLIVGHARDISRHTPDVCYPSQGFAMDGTQLQQRIKAEGTGKEGEFHTARFRKEAALGAGGPLVRVFWAWNPNTGDQKDWVAPDATRLAFGNNTALYKMYFTAPMKERDESVTDNVAYKFAQAMLPKVNETLFAAPGATPLDAPAEGAEGAADAPAAEAPATEPAAAPAA</sequence>
<evidence type="ECO:0000259" key="2">
    <source>
        <dbReference type="Pfam" id="PF11984"/>
    </source>
</evidence>
<feature type="domain" description="Methanolan biosynthesis EpsI" evidence="2">
    <location>
        <begin position="11"/>
        <end position="159"/>
    </location>
</feature>